<evidence type="ECO:0000313" key="2">
    <source>
        <dbReference type="EMBL" id="KAJ4365236.1"/>
    </source>
</evidence>
<proteinExistence type="predicted"/>
<feature type="region of interest" description="Disordered" evidence="1">
    <location>
        <begin position="410"/>
        <end position="444"/>
    </location>
</feature>
<evidence type="ECO:0000256" key="1">
    <source>
        <dbReference type="SAM" id="MobiDB-lite"/>
    </source>
</evidence>
<feature type="region of interest" description="Disordered" evidence="1">
    <location>
        <begin position="257"/>
        <end position="281"/>
    </location>
</feature>
<name>A0A9W9CIC4_9PLEO</name>
<dbReference type="EMBL" id="JAPEUY010000016">
    <property type="protein sequence ID" value="KAJ4365236.1"/>
    <property type="molecule type" value="Genomic_DNA"/>
</dbReference>
<dbReference type="Proteomes" id="UP001140560">
    <property type="component" value="Unassembled WGS sequence"/>
</dbReference>
<organism evidence="2 3">
    <name type="scientific">Neocucurbitaria cava</name>
    <dbReference type="NCBI Taxonomy" id="798079"/>
    <lineage>
        <taxon>Eukaryota</taxon>
        <taxon>Fungi</taxon>
        <taxon>Dikarya</taxon>
        <taxon>Ascomycota</taxon>
        <taxon>Pezizomycotina</taxon>
        <taxon>Dothideomycetes</taxon>
        <taxon>Pleosporomycetidae</taxon>
        <taxon>Pleosporales</taxon>
        <taxon>Pleosporineae</taxon>
        <taxon>Cucurbitariaceae</taxon>
        <taxon>Neocucurbitaria</taxon>
    </lineage>
</organism>
<dbReference type="Pfam" id="PF13136">
    <property type="entry name" value="DUF3984"/>
    <property type="match status" value="1"/>
</dbReference>
<feature type="compositionally biased region" description="Low complexity" evidence="1">
    <location>
        <begin position="1"/>
        <end position="10"/>
    </location>
</feature>
<gene>
    <name evidence="2" type="ORF">N0V83_008854</name>
</gene>
<evidence type="ECO:0000313" key="3">
    <source>
        <dbReference type="Proteomes" id="UP001140560"/>
    </source>
</evidence>
<dbReference type="InterPro" id="IPR025040">
    <property type="entry name" value="DUF3984"/>
</dbReference>
<comment type="caution">
    <text evidence="2">The sequence shown here is derived from an EMBL/GenBank/DDBJ whole genome shotgun (WGS) entry which is preliminary data.</text>
</comment>
<accession>A0A9W9CIC4</accession>
<sequence>MDTTSTSRASSRSRRSYPNLHNLSLAPLSSKYPLDASTPPSPSDESTHTTPLRTSYIAQKSAPTTPGILSLSQSRSNSRHRLGGKKAYAYDTYFAVDSEGLVRGNDAVVRDVGDIPKAKSTSTLLHHGGRDVHVGFADEMQGGAVGEGGQKRHHMRKRTAPLPLRMPIVRHHTSEANDEWFHRAGLAIAGETRDSKGQGWLVRRESSTSLVNESDGYEQHASHDAGRHIALLSGEHLGDADFPTSFFSPRMSRAGSRITSRVGSRVPSARQSRRGSRVGSRVDLYMSTSKPHSGRESFDELEDRFIEPDFIEAAAEEESDGDEEEVARLARERASGLGGWMDRLIGWTLFSVDEDGEGSSSDDSDGEEDGGRAPPMTTLENMTRDEMKLRREVEAKRRKLEREAIIAASALKGRDRVDGGEESSRPSTGDTQRPGTNEEAGGWQDAAWLLSVASKALLS</sequence>
<protein>
    <submittedName>
        <fullName evidence="2">Uncharacterized protein</fullName>
    </submittedName>
</protein>
<feature type="region of interest" description="Disordered" evidence="1">
    <location>
        <begin position="354"/>
        <end position="390"/>
    </location>
</feature>
<feature type="compositionally biased region" description="Acidic residues" evidence="1">
    <location>
        <begin position="354"/>
        <end position="368"/>
    </location>
</feature>
<keyword evidence="3" id="KW-1185">Reference proteome</keyword>
<dbReference type="AlphaFoldDB" id="A0A9W9CIC4"/>
<feature type="region of interest" description="Disordered" evidence="1">
    <location>
        <begin position="1"/>
        <end position="78"/>
    </location>
</feature>
<reference evidence="2" key="1">
    <citation type="submission" date="2022-10" db="EMBL/GenBank/DDBJ databases">
        <title>Tapping the CABI collections for fungal endophytes: first genome assemblies for Collariella, Neodidymelliopsis, Ascochyta clinopodiicola, Didymella pomorum, Didymosphaeria variabile, Neocosmospora piperis and Neocucurbitaria cava.</title>
        <authorList>
            <person name="Hill R."/>
        </authorList>
    </citation>
    <scope>NUCLEOTIDE SEQUENCE</scope>
    <source>
        <strain evidence="2">IMI 356814</strain>
    </source>
</reference>
<feature type="compositionally biased region" description="Basic and acidic residues" evidence="1">
    <location>
        <begin position="412"/>
        <end position="424"/>
    </location>
</feature>
<feature type="compositionally biased region" description="Polar residues" evidence="1">
    <location>
        <begin position="48"/>
        <end position="64"/>
    </location>
</feature>
<dbReference type="OrthoDB" id="5339776at2759"/>
<feature type="compositionally biased region" description="Polar residues" evidence="1">
    <location>
        <begin position="425"/>
        <end position="435"/>
    </location>
</feature>